<evidence type="ECO:0000256" key="2">
    <source>
        <dbReference type="ARBA" id="ARBA00022737"/>
    </source>
</evidence>
<sequence>IITQANIDNAVLALVEKLGYVYTFLLEKDAIENMKSMKENLGKIARVVNDCAGFIKNYSKTTNFWKRLGKNVVSETQTAIDDYSQALDGLMQQYRDHTIRDIRIYMHRVLDELNLEGMSYAGGASLNTMKKCLDDTRTEILQDIIDWVNDPDPDAPRILWLHGQAGRGKSAIAHTIAAWTKDVGRLGSCFCFARDKRAERREEKMLSTIARDLAGRDPTFRQALVRVLEEDHTLKTTPDMLQQWKKLILEPMSEAASAIVGNVAVVIDALDECESVSSRCPILSLLTSKEAANLPPNFRILVTSRPLPDIECMLGSGRHVRVTCLDEVPWDLAYRDICTFVSKELATLEDIGREEVEQIAHRSSGLFEWARLACEFIKPYKPGLTAKEQFTDLIALPSDDAKVLLDTMYTTFLGSLELTSARSLQRFRSVMRQIVTAFVPLPMATLNHMRSLFPNEDDHYDIAIVLQFMAPILGGILDSSSPVRPLHASFYDFLTDHSRSGVYFINTSDSANPAYANASLWVLCSELQFNICGLESSYFSNRQVSDLQERIEKNIPCHLSYSCQFWAKHLEGARFDPSLARLVKAVIGSVRFLFWLEALSLLDVVGGAEESLSCAARWLEVCILIGHFGDGVKFIQHFVSVIAHSAPHIYLSALPLAPSDSVLAQLLMPKFGHLVGVAQGGLKYWPAAQLVLLGHTGAVSSVAFSPDGERVISGAYDKTVRIWDARSGVQLGSPLEGHTLFVNSAAFAPGGDRIVSGSHDQTVRVWDAKSGVLTGSHFEGHTGPVMSVAFSPDGDRIVSGSSDNTVRIWQANTGDQIGSPLEGHRHHVNSVAFSPDGDRIVSGSRDNTLRVWDAGSRVQIGAPLKGHDSAVQSVAFSPDGNRIVSGSFDTTVRVWNAKSGAQIGSPLKGHTHRVSSVGFSPDGDRIVSGSYDKTVRVWDGKRGVQIGGPLQGHTADTVRVWDTQTGVQIGAPLEGHTDAVISIAFSPDGERIASGSYDNAVRVWDAKSGIQIGNPLEGHTVRIWDARGGTQIGSILEGHASDVNSVAFSPGGERIISGSSDNTVRVWDAKSGVQIGNHLEGHTRDVTSVALSPDGERIVSGSYDGTVRVWDTKSGVQIGNPLEGHTQPVKSVAFSPDGDRIVSGSWDKTVRVWDAKSGVQIGTQFEGHTAWVTSVAFSPDGDNIVSCSWDNTLRLWDMKCGVQFNSPLEGDT</sequence>
<dbReference type="PROSITE" id="PS50082">
    <property type="entry name" value="WD_REPEATS_2"/>
    <property type="match status" value="11"/>
</dbReference>
<reference evidence="5 6" key="1">
    <citation type="submission" date="2014-04" db="EMBL/GenBank/DDBJ databases">
        <authorList>
            <consortium name="DOE Joint Genome Institute"/>
            <person name="Kuo A."/>
            <person name="Kohler A."/>
            <person name="Costa M.D."/>
            <person name="Nagy L.G."/>
            <person name="Floudas D."/>
            <person name="Copeland A."/>
            <person name="Barry K.W."/>
            <person name="Cichocki N."/>
            <person name="Veneault-Fourrey C."/>
            <person name="LaButti K."/>
            <person name="Lindquist E.A."/>
            <person name="Lipzen A."/>
            <person name="Lundell T."/>
            <person name="Morin E."/>
            <person name="Murat C."/>
            <person name="Sun H."/>
            <person name="Tunlid A."/>
            <person name="Henrissat B."/>
            <person name="Grigoriev I.V."/>
            <person name="Hibbett D.S."/>
            <person name="Martin F."/>
            <person name="Nordberg H.P."/>
            <person name="Cantor M.N."/>
            <person name="Hua S.X."/>
        </authorList>
    </citation>
    <scope>NUCLEOTIDE SEQUENCE [LARGE SCALE GENOMIC DNA]</scope>
    <source>
        <strain evidence="5 6">441</strain>
    </source>
</reference>
<dbReference type="CDD" id="cd00200">
    <property type="entry name" value="WD40"/>
    <property type="match status" value="2"/>
</dbReference>
<dbReference type="PROSITE" id="PS00678">
    <property type="entry name" value="WD_REPEATS_1"/>
    <property type="match status" value="8"/>
</dbReference>
<dbReference type="InterPro" id="IPR019775">
    <property type="entry name" value="WD40_repeat_CS"/>
</dbReference>
<dbReference type="PANTHER" id="PTHR19879:SF9">
    <property type="entry name" value="TRANSCRIPTION INITIATION FACTOR TFIID SUBUNIT 5"/>
    <property type="match status" value="1"/>
</dbReference>
<keyword evidence="1 3" id="KW-0853">WD repeat</keyword>
<dbReference type="SUPFAM" id="SSF50978">
    <property type="entry name" value="WD40 repeat-like"/>
    <property type="match status" value="2"/>
</dbReference>
<keyword evidence="2" id="KW-0677">Repeat</keyword>
<feature type="domain" description="Nephrocystin 3-like N-terminal" evidence="4">
    <location>
        <begin position="142"/>
        <end position="305"/>
    </location>
</feature>
<feature type="repeat" description="WD" evidence="3">
    <location>
        <begin position="864"/>
        <end position="905"/>
    </location>
</feature>
<evidence type="ECO:0000313" key="5">
    <source>
        <dbReference type="EMBL" id="KIK13293.1"/>
    </source>
</evidence>
<dbReference type="PRINTS" id="PR00320">
    <property type="entry name" value="GPROTEINBRPT"/>
</dbReference>
<feature type="non-terminal residue" evidence="5">
    <location>
        <position position="1212"/>
    </location>
</feature>
<gene>
    <name evidence="5" type="ORF">PISMIDRAFT_67058</name>
</gene>
<dbReference type="Pfam" id="PF00400">
    <property type="entry name" value="WD40"/>
    <property type="match status" value="11"/>
</dbReference>
<protein>
    <recommendedName>
        <fullName evidence="4">Nephrocystin 3-like N-terminal domain-containing protein</fullName>
    </recommendedName>
</protein>
<dbReference type="Proteomes" id="UP000054018">
    <property type="component" value="Unassembled WGS sequence"/>
</dbReference>
<feature type="repeat" description="WD" evidence="3">
    <location>
        <begin position="1122"/>
        <end position="1163"/>
    </location>
</feature>
<dbReference type="STRING" id="765257.A0A0C9YZM1"/>
<feature type="repeat" description="WD" evidence="3">
    <location>
        <begin position="735"/>
        <end position="776"/>
    </location>
</feature>
<dbReference type="AlphaFoldDB" id="A0A0C9YZM1"/>
<dbReference type="Gene3D" id="2.130.10.10">
    <property type="entry name" value="YVTN repeat-like/Quinoprotein amine dehydrogenase"/>
    <property type="match status" value="6"/>
</dbReference>
<dbReference type="SUPFAM" id="SSF52540">
    <property type="entry name" value="P-loop containing nucleoside triphosphate hydrolases"/>
    <property type="match status" value="1"/>
</dbReference>
<feature type="repeat" description="WD" evidence="3">
    <location>
        <begin position="692"/>
        <end position="733"/>
    </location>
</feature>
<dbReference type="InterPro" id="IPR056884">
    <property type="entry name" value="NPHP3-like_N"/>
</dbReference>
<feature type="non-terminal residue" evidence="5">
    <location>
        <position position="1"/>
    </location>
</feature>
<evidence type="ECO:0000259" key="4">
    <source>
        <dbReference type="Pfam" id="PF24883"/>
    </source>
</evidence>
<accession>A0A0C9YZM1</accession>
<feature type="repeat" description="WD" evidence="3">
    <location>
        <begin position="973"/>
        <end position="1014"/>
    </location>
</feature>
<dbReference type="InterPro" id="IPR020472">
    <property type="entry name" value="WD40_PAC1"/>
</dbReference>
<evidence type="ECO:0000313" key="6">
    <source>
        <dbReference type="Proteomes" id="UP000054018"/>
    </source>
</evidence>
<feature type="repeat" description="WD" evidence="3">
    <location>
        <begin position="1036"/>
        <end position="1077"/>
    </location>
</feature>
<organism evidence="5 6">
    <name type="scientific">Pisolithus microcarpus 441</name>
    <dbReference type="NCBI Taxonomy" id="765257"/>
    <lineage>
        <taxon>Eukaryota</taxon>
        <taxon>Fungi</taxon>
        <taxon>Dikarya</taxon>
        <taxon>Basidiomycota</taxon>
        <taxon>Agaricomycotina</taxon>
        <taxon>Agaricomycetes</taxon>
        <taxon>Agaricomycetidae</taxon>
        <taxon>Boletales</taxon>
        <taxon>Sclerodermatineae</taxon>
        <taxon>Pisolithaceae</taxon>
        <taxon>Pisolithus</taxon>
    </lineage>
</organism>
<feature type="repeat" description="WD" evidence="3">
    <location>
        <begin position="821"/>
        <end position="853"/>
    </location>
</feature>
<dbReference type="SMART" id="SM00320">
    <property type="entry name" value="WD40"/>
    <property type="match status" value="11"/>
</dbReference>
<dbReference type="OrthoDB" id="2658414at2759"/>
<dbReference type="EMBL" id="KN834005">
    <property type="protein sequence ID" value="KIK13293.1"/>
    <property type="molecule type" value="Genomic_DNA"/>
</dbReference>
<feature type="repeat" description="WD" evidence="3">
    <location>
        <begin position="778"/>
        <end position="819"/>
    </location>
</feature>
<feature type="repeat" description="WD" evidence="3">
    <location>
        <begin position="1165"/>
        <end position="1206"/>
    </location>
</feature>
<feature type="repeat" description="WD" evidence="3">
    <location>
        <begin position="1079"/>
        <end position="1120"/>
    </location>
</feature>
<keyword evidence="6" id="KW-1185">Reference proteome</keyword>
<evidence type="ECO:0000256" key="3">
    <source>
        <dbReference type="PROSITE-ProRule" id="PRU00221"/>
    </source>
</evidence>
<dbReference type="PANTHER" id="PTHR19879">
    <property type="entry name" value="TRANSCRIPTION INITIATION FACTOR TFIID"/>
    <property type="match status" value="1"/>
</dbReference>
<feature type="repeat" description="WD" evidence="3">
    <location>
        <begin position="907"/>
        <end position="939"/>
    </location>
</feature>
<dbReference type="InterPro" id="IPR027417">
    <property type="entry name" value="P-loop_NTPase"/>
</dbReference>
<evidence type="ECO:0000256" key="1">
    <source>
        <dbReference type="ARBA" id="ARBA00022574"/>
    </source>
</evidence>
<dbReference type="HOGENOM" id="CLU_000288_6_3_1"/>
<dbReference type="InterPro" id="IPR015943">
    <property type="entry name" value="WD40/YVTN_repeat-like_dom_sf"/>
</dbReference>
<dbReference type="InterPro" id="IPR036322">
    <property type="entry name" value="WD40_repeat_dom_sf"/>
</dbReference>
<dbReference type="Pfam" id="PF24883">
    <property type="entry name" value="NPHP3_N"/>
    <property type="match status" value="1"/>
</dbReference>
<dbReference type="PROSITE" id="PS50294">
    <property type="entry name" value="WD_REPEATS_REGION"/>
    <property type="match status" value="11"/>
</dbReference>
<name>A0A0C9YZM1_9AGAM</name>
<dbReference type="InterPro" id="IPR001680">
    <property type="entry name" value="WD40_rpt"/>
</dbReference>
<dbReference type="Gene3D" id="3.40.50.300">
    <property type="entry name" value="P-loop containing nucleotide triphosphate hydrolases"/>
    <property type="match status" value="1"/>
</dbReference>
<proteinExistence type="predicted"/>
<reference evidence="6" key="2">
    <citation type="submission" date="2015-01" db="EMBL/GenBank/DDBJ databases">
        <title>Evolutionary Origins and Diversification of the Mycorrhizal Mutualists.</title>
        <authorList>
            <consortium name="DOE Joint Genome Institute"/>
            <consortium name="Mycorrhizal Genomics Consortium"/>
            <person name="Kohler A."/>
            <person name="Kuo A."/>
            <person name="Nagy L.G."/>
            <person name="Floudas D."/>
            <person name="Copeland A."/>
            <person name="Barry K.W."/>
            <person name="Cichocki N."/>
            <person name="Veneault-Fourrey C."/>
            <person name="LaButti K."/>
            <person name="Lindquist E.A."/>
            <person name="Lipzen A."/>
            <person name="Lundell T."/>
            <person name="Morin E."/>
            <person name="Murat C."/>
            <person name="Riley R."/>
            <person name="Ohm R."/>
            <person name="Sun H."/>
            <person name="Tunlid A."/>
            <person name="Henrissat B."/>
            <person name="Grigoriev I.V."/>
            <person name="Hibbett D.S."/>
            <person name="Martin F."/>
        </authorList>
    </citation>
    <scope>NUCLEOTIDE SEQUENCE [LARGE SCALE GENOMIC DNA]</scope>
    <source>
        <strain evidence="6">441</strain>
    </source>
</reference>